<accession>A0ABW5KQE1</accession>
<gene>
    <name evidence="1" type="ORF">ACFSQP_03290</name>
</gene>
<dbReference type="Proteomes" id="UP001597472">
    <property type="component" value="Unassembled WGS sequence"/>
</dbReference>
<sequence>MHSEKNSIQDQYFGYVNTPNLWHNKSVFNIQQFDFAKNLTKTTFKRILPPNLRLGKRVEQFVLNNLEQQKGLKILAETIQIQQNKETIGELDAILTYNLVPIHLEIVYKFYVYDPTVGSSEIDHLIGPNRKDLLTEKLNKLKNKQFPLLYRPETQPYLEHLGLNAAQCQQAVCFKAQLFVPLNINIKLTTVNQACVVGYYISIAEVLQFKNSLFYFPSKADWLIFPHHQVVWESFTGIQRRLQNIKNNQYAACCWIKQANKPLIKVFIVWW</sequence>
<evidence type="ECO:0000313" key="2">
    <source>
        <dbReference type="Proteomes" id="UP001597472"/>
    </source>
</evidence>
<reference evidence="2" key="1">
    <citation type="journal article" date="2019" name="Int. J. Syst. Evol. Microbiol.">
        <title>The Global Catalogue of Microorganisms (GCM) 10K type strain sequencing project: providing services to taxonomists for standard genome sequencing and annotation.</title>
        <authorList>
            <consortium name="The Broad Institute Genomics Platform"/>
            <consortium name="The Broad Institute Genome Sequencing Center for Infectious Disease"/>
            <person name="Wu L."/>
            <person name="Ma J."/>
        </authorList>
    </citation>
    <scope>NUCLEOTIDE SEQUENCE [LARGE SCALE GENOMIC DNA]</scope>
    <source>
        <strain evidence="2">KCTC 42587</strain>
    </source>
</reference>
<proteinExistence type="predicted"/>
<dbReference type="RefSeq" id="WP_376891741.1">
    <property type="nucleotide sequence ID" value="NZ_JBHULS010000001.1"/>
</dbReference>
<dbReference type="Pfam" id="PF08907">
    <property type="entry name" value="DUF1853"/>
    <property type="match status" value="1"/>
</dbReference>
<comment type="caution">
    <text evidence="1">The sequence shown here is derived from an EMBL/GenBank/DDBJ whole genome shotgun (WGS) entry which is preliminary data.</text>
</comment>
<evidence type="ECO:0000313" key="1">
    <source>
        <dbReference type="EMBL" id="MFD2550834.1"/>
    </source>
</evidence>
<dbReference type="InterPro" id="IPR015003">
    <property type="entry name" value="DUF1853"/>
</dbReference>
<keyword evidence="2" id="KW-1185">Reference proteome</keyword>
<name>A0ABW5KQE1_9FLAO</name>
<dbReference type="EMBL" id="JBHULS010000001">
    <property type="protein sequence ID" value="MFD2550834.1"/>
    <property type="molecule type" value="Genomic_DNA"/>
</dbReference>
<organism evidence="1 2">
    <name type="scientific">Bizionia sediminis</name>
    <dbReference type="NCBI Taxonomy" id="1737064"/>
    <lineage>
        <taxon>Bacteria</taxon>
        <taxon>Pseudomonadati</taxon>
        <taxon>Bacteroidota</taxon>
        <taxon>Flavobacteriia</taxon>
        <taxon>Flavobacteriales</taxon>
        <taxon>Flavobacteriaceae</taxon>
        <taxon>Bizionia</taxon>
    </lineage>
</organism>
<protein>
    <submittedName>
        <fullName evidence="1">DUF1853 family protein</fullName>
    </submittedName>
</protein>